<dbReference type="Proteomes" id="UP000201728">
    <property type="component" value="Chromosome"/>
</dbReference>
<dbReference type="EMBL" id="CP016397">
    <property type="protein sequence ID" value="ASQ45132.1"/>
    <property type="molecule type" value="Genomic_DNA"/>
</dbReference>
<proteinExistence type="predicted"/>
<evidence type="ECO:0000313" key="1">
    <source>
        <dbReference type="EMBL" id="ASQ45132.1"/>
    </source>
</evidence>
<sequence length="522" mass="54355">MNWKLLRRLSVSVLLLLSTISLSMATPMPKFTLLPRTATSLNLRPFDTGVVTYRVSNNTRVTRTLTTVPVTGITQITTGTGICPRPFTLATGQSCLLSLSISGAQLTASGIHGGPVVCKTIGRGDNNPSKFLCSQPASPHVLHINAVDSVVLIRVSPRNLSFPVGSSGTVTITNVNTNRQSANNITAHIPAGSGLTFTNNCPARLPVGQSCTIVFSSANSETNTLVAIHGSNTSSAFVSVTTTTATISAAISSQQLEADGTSTVQITVTNSTASAGPANAIQLRLPSTWSGVSSVASSGCSSLAPGSSNCIFTLTATNPNIANTIIIHGSNTNTVQTPNLAFTQQGFLVFAVDSVARIAKVIYPSDNSFVGGIVWDPCGGGFCTATAATDFYDGETNTANITTALSAAGIPDNTYAASLCYEFTNGGANPVGTWYLPAICELGSGIPGLTANCIEGTPNIYDNLVLKGFGNFTINEVYWSSTQADLDHAWYLYSDTPPGGNDQGIDLKTQPGTVRCARQITY</sequence>
<dbReference type="AlphaFoldDB" id="A0A222NZW4"/>
<name>A0A222NZW4_9GAMM</name>
<keyword evidence="2" id="KW-1185">Reference proteome</keyword>
<reference evidence="2" key="1">
    <citation type="submission" date="2016-07" db="EMBL/GenBank/DDBJ databases">
        <authorList>
            <person name="Florea S."/>
            <person name="Webb J.S."/>
            <person name="Jaromczyk J."/>
            <person name="Schardl C.L."/>
        </authorList>
    </citation>
    <scope>NUCLEOTIDE SEQUENCE [LARGE SCALE GENOMIC DNA]</scope>
    <source>
        <strain evidence="2">CDC-D5610</strain>
    </source>
</reference>
<dbReference type="RefSeq" id="WP_094090219.1">
    <property type="nucleotide sequence ID" value="NZ_CP016397.1"/>
</dbReference>
<organism evidence="1 2">
    <name type="scientific">Legionella clemsonensis</name>
    <dbReference type="NCBI Taxonomy" id="1867846"/>
    <lineage>
        <taxon>Bacteria</taxon>
        <taxon>Pseudomonadati</taxon>
        <taxon>Pseudomonadota</taxon>
        <taxon>Gammaproteobacteria</taxon>
        <taxon>Legionellales</taxon>
        <taxon>Legionellaceae</taxon>
        <taxon>Legionella</taxon>
    </lineage>
</organism>
<dbReference type="OrthoDB" id="5654229at2"/>
<accession>A0A222NZW4</accession>
<gene>
    <name evidence="1" type="ORF">clem_02855</name>
</gene>
<evidence type="ECO:0008006" key="3">
    <source>
        <dbReference type="Google" id="ProtNLM"/>
    </source>
</evidence>
<evidence type="ECO:0000313" key="2">
    <source>
        <dbReference type="Proteomes" id="UP000201728"/>
    </source>
</evidence>
<dbReference type="KEGG" id="lcd:clem_02855"/>
<protein>
    <recommendedName>
        <fullName evidence="3">Protein with a bacterial immunoglobulin-like domain protein</fullName>
    </recommendedName>
</protein>